<sequence>MINGDGDGDRDKDKGKGKGKGKSKDSSQEVNDKGKKQQHGKPPLDKEILARLSLLSKTFSNRG</sequence>
<reference evidence="2" key="2">
    <citation type="submission" date="2023-06" db="EMBL/GenBank/DDBJ databases">
        <authorList>
            <consortium name="Lawrence Berkeley National Laboratory"/>
            <person name="Haridas S."/>
            <person name="Hensen N."/>
            <person name="Bonometti L."/>
            <person name="Westerberg I."/>
            <person name="Brannstrom I.O."/>
            <person name="Guillou S."/>
            <person name="Cros-Aarteil S."/>
            <person name="Calhoun S."/>
            <person name="Kuo A."/>
            <person name="Mondo S."/>
            <person name="Pangilinan J."/>
            <person name="Riley R."/>
            <person name="Labutti K."/>
            <person name="Andreopoulos B."/>
            <person name="Lipzen A."/>
            <person name="Chen C."/>
            <person name="Yanf M."/>
            <person name="Daum C."/>
            <person name="Ng V."/>
            <person name="Clum A."/>
            <person name="Steindorff A."/>
            <person name="Ohm R."/>
            <person name="Martin F."/>
            <person name="Silar P."/>
            <person name="Natvig D."/>
            <person name="Lalanne C."/>
            <person name="Gautier V."/>
            <person name="Ament-Velasquez S.L."/>
            <person name="Kruys A."/>
            <person name="Hutchinson M.I."/>
            <person name="Powell A.J."/>
            <person name="Barry K."/>
            <person name="Miller A.N."/>
            <person name="Grigoriev I.V."/>
            <person name="Debuchy R."/>
            <person name="Gladieux P."/>
            <person name="Thoren M.H."/>
            <person name="Johannesson H."/>
        </authorList>
    </citation>
    <scope>NUCLEOTIDE SEQUENCE</scope>
    <source>
        <strain evidence="2">CBS 955.72</strain>
    </source>
</reference>
<protein>
    <submittedName>
        <fullName evidence="2">Uncharacterized protein</fullName>
    </submittedName>
</protein>
<dbReference type="Proteomes" id="UP001275084">
    <property type="component" value="Unassembled WGS sequence"/>
</dbReference>
<dbReference type="EMBL" id="JAUIQD010000008">
    <property type="protein sequence ID" value="KAK3342217.1"/>
    <property type="molecule type" value="Genomic_DNA"/>
</dbReference>
<evidence type="ECO:0000313" key="2">
    <source>
        <dbReference type="EMBL" id="KAK3342217.1"/>
    </source>
</evidence>
<dbReference type="AlphaFoldDB" id="A0AAJ0H8B1"/>
<proteinExistence type="predicted"/>
<evidence type="ECO:0000313" key="3">
    <source>
        <dbReference type="Proteomes" id="UP001275084"/>
    </source>
</evidence>
<name>A0AAJ0H8B1_9PEZI</name>
<evidence type="ECO:0000256" key="1">
    <source>
        <dbReference type="SAM" id="MobiDB-lite"/>
    </source>
</evidence>
<accession>A0AAJ0H8B1</accession>
<organism evidence="2 3">
    <name type="scientific">Lasiosphaeria hispida</name>
    <dbReference type="NCBI Taxonomy" id="260671"/>
    <lineage>
        <taxon>Eukaryota</taxon>
        <taxon>Fungi</taxon>
        <taxon>Dikarya</taxon>
        <taxon>Ascomycota</taxon>
        <taxon>Pezizomycotina</taxon>
        <taxon>Sordariomycetes</taxon>
        <taxon>Sordariomycetidae</taxon>
        <taxon>Sordariales</taxon>
        <taxon>Lasiosphaeriaceae</taxon>
        <taxon>Lasiosphaeria</taxon>
    </lineage>
</organism>
<keyword evidence="3" id="KW-1185">Reference proteome</keyword>
<comment type="caution">
    <text evidence="2">The sequence shown here is derived from an EMBL/GenBank/DDBJ whole genome shotgun (WGS) entry which is preliminary data.</text>
</comment>
<feature type="region of interest" description="Disordered" evidence="1">
    <location>
        <begin position="1"/>
        <end position="48"/>
    </location>
</feature>
<reference evidence="2" key="1">
    <citation type="journal article" date="2023" name="Mol. Phylogenet. Evol.">
        <title>Genome-scale phylogeny and comparative genomics of the fungal order Sordariales.</title>
        <authorList>
            <person name="Hensen N."/>
            <person name="Bonometti L."/>
            <person name="Westerberg I."/>
            <person name="Brannstrom I.O."/>
            <person name="Guillou S."/>
            <person name="Cros-Aarteil S."/>
            <person name="Calhoun S."/>
            <person name="Haridas S."/>
            <person name="Kuo A."/>
            <person name="Mondo S."/>
            <person name="Pangilinan J."/>
            <person name="Riley R."/>
            <person name="LaButti K."/>
            <person name="Andreopoulos B."/>
            <person name="Lipzen A."/>
            <person name="Chen C."/>
            <person name="Yan M."/>
            <person name="Daum C."/>
            <person name="Ng V."/>
            <person name="Clum A."/>
            <person name="Steindorff A."/>
            <person name="Ohm R.A."/>
            <person name="Martin F."/>
            <person name="Silar P."/>
            <person name="Natvig D.O."/>
            <person name="Lalanne C."/>
            <person name="Gautier V."/>
            <person name="Ament-Velasquez S.L."/>
            <person name="Kruys A."/>
            <person name="Hutchinson M.I."/>
            <person name="Powell A.J."/>
            <person name="Barry K."/>
            <person name="Miller A.N."/>
            <person name="Grigoriev I.V."/>
            <person name="Debuchy R."/>
            <person name="Gladieux P."/>
            <person name="Hiltunen Thoren M."/>
            <person name="Johannesson H."/>
        </authorList>
    </citation>
    <scope>NUCLEOTIDE SEQUENCE</scope>
    <source>
        <strain evidence="2">CBS 955.72</strain>
    </source>
</reference>
<feature type="compositionally biased region" description="Basic and acidic residues" evidence="1">
    <location>
        <begin position="7"/>
        <end position="35"/>
    </location>
</feature>
<gene>
    <name evidence="2" type="ORF">B0T25DRAFT_574519</name>
</gene>